<dbReference type="InterPro" id="IPR029017">
    <property type="entry name" value="Enolase-like_N"/>
</dbReference>
<organism evidence="5 6">
    <name type="scientific">Brevibacillus ruminantium</name>
    <dbReference type="NCBI Taxonomy" id="2950604"/>
    <lineage>
        <taxon>Bacteria</taxon>
        <taxon>Bacillati</taxon>
        <taxon>Bacillota</taxon>
        <taxon>Bacilli</taxon>
        <taxon>Bacillales</taxon>
        <taxon>Paenibacillaceae</taxon>
        <taxon>Brevibacillus</taxon>
    </lineage>
</organism>
<dbReference type="PANTHER" id="PTHR13794:SF58">
    <property type="entry name" value="MITOCHONDRIAL ENOLASE SUPERFAMILY MEMBER 1"/>
    <property type="match status" value="1"/>
</dbReference>
<protein>
    <submittedName>
        <fullName evidence="5">Mandelate racemase/muconate lactonizing enzyme family protein</fullName>
    </submittedName>
</protein>
<dbReference type="SMART" id="SM00922">
    <property type="entry name" value="MR_MLE"/>
    <property type="match status" value="1"/>
</dbReference>
<gene>
    <name evidence="5" type="ORF">NDK47_10015</name>
</gene>
<evidence type="ECO:0000256" key="1">
    <source>
        <dbReference type="ARBA" id="ARBA00001946"/>
    </source>
</evidence>
<dbReference type="SUPFAM" id="SSF54826">
    <property type="entry name" value="Enolase N-terminal domain-like"/>
    <property type="match status" value="1"/>
</dbReference>
<dbReference type="SFLD" id="SFLDS00001">
    <property type="entry name" value="Enolase"/>
    <property type="match status" value="1"/>
</dbReference>
<evidence type="ECO:0000256" key="3">
    <source>
        <dbReference type="ARBA" id="ARBA00022842"/>
    </source>
</evidence>
<dbReference type="SUPFAM" id="SSF51604">
    <property type="entry name" value="Enolase C-terminal domain-like"/>
    <property type="match status" value="1"/>
</dbReference>
<evidence type="ECO:0000313" key="5">
    <source>
        <dbReference type="EMBL" id="USG67582.1"/>
    </source>
</evidence>
<keyword evidence="2" id="KW-0479">Metal-binding</keyword>
<dbReference type="InterPro" id="IPR029065">
    <property type="entry name" value="Enolase_C-like"/>
</dbReference>
<dbReference type="Pfam" id="PF13378">
    <property type="entry name" value="MR_MLE_C"/>
    <property type="match status" value="1"/>
</dbReference>
<feature type="domain" description="Mandelate racemase/muconate lactonizing enzyme C-terminal" evidence="4">
    <location>
        <begin position="137"/>
        <end position="235"/>
    </location>
</feature>
<keyword evidence="6" id="KW-1185">Reference proteome</keyword>
<dbReference type="EMBL" id="CP098755">
    <property type="protein sequence ID" value="USG67582.1"/>
    <property type="molecule type" value="Genomic_DNA"/>
</dbReference>
<evidence type="ECO:0000256" key="2">
    <source>
        <dbReference type="ARBA" id="ARBA00022723"/>
    </source>
</evidence>
<dbReference type="Gene3D" id="3.30.390.10">
    <property type="entry name" value="Enolase-like, N-terminal domain"/>
    <property type="match status" value="1"/>
</dbReference>
<evidence type="ECO:0000259" key="4">
    <source>
        <dbReference type="SMART" id="SM00922"/>
    </source>
</evidence>
<dbReference type="PANTHER" id="PTHR13794">
    <property type="entry name" value="ENOLASE SUPERFAMILY, MANDELATE RACEMASE"/>
    <property type="match status" value="1"/>
</dbReference>
<dbReference type="Pfam" id="PF02746">
    <property type="entry name" value="MR_MLE_N"/>
    <property type="match status" value="1"/>
</dbReference>
<dbReference type="InterPro" id="IPR046945">
    <property type="entry name" value="RHMD-like"/>
</dbReference>
<sequence length="372" mass="42212">MQIARVETFPLLHRLSQPYGDANGYKKYRSCFLIRITTQSGLEGWGEAVDWLPTLEKGFVERITPYLLGKMATNRLDLVATIAKWHQRSATAVSMALTEILAKKAGVSLCDLWGGALHEKIPVYASFQSYTDREDWPLHAVRHVESQILQGFRQVKVKVGGRPWQEDRKHIERLKASIPDHIQVALDANQSYDLAEARKWEQVFSRYGNWLWLEEPMPMSRTAEYEKLRPLLSVPLAGGENLIRCDQFLPLLKMGAVDITQPDPMHAEGIDSFRENVHLARNFGHRVSPHVYDGALSRLYAICVQACLPAWSKMEGESIEPVEWDVMENPFTSLFPLAMNNGYVGVPKAVGIGVEPDWQIIDKLRWDGGAYV</sequence>
<dbReference type="Gene3D" id="3.20.20.120">
    <property type="entry name" value="Enolase-like C-terminal domain"/>
    <property type="match status" value="1"/>
</dbReference>
<dbReference type="RefSeq" id="WP_251874681.1">
    <property type="nucleotide sequence ID" value="NZ_CP098755.1"/>
</dbReference>
<proteinExistence type="predicted"/>
<accession>A0ABY4WKG8</accession>
<name>A0ABY4WKG8_9BACL</name>
<reference evidence="5" key="1">
    <citation type="submission" date="2022-06" db="EMBL/GenBank/DDBJ databases">
        <title>Genome sequencing of Brevibacillus sp. BB3-R1.</title>
        <authorList>
            <person name="Heo J."/>
            <person name="Lee D."/>
            <person name="Won M."/>
            <person name="Han B.-H."/>
            <person name="Hong S.-B."/>
            <person name="Kwon S.-W."/>
        </authorList>
    </citation>
    <scope>NUCLEOTIDE SEQUENCE</scope>
    <source>
        <strain evidence="5">BB3-R1</strain>
    </source>
</reference>
<dbReference type="InterPro" id="IPR036849">
    <property type="entry name" value="Enolase-like_C_sf"/>
</dbReference>
<dbReference type="InterPro" id="IPR013341">
    <property type="entry name" value="Mandelate_racemase_N_dom"/>
</dbReference>
<evidence type="ECO:0000313" key="6">
    <source>
        <dbReference type="Proteomes" id="UP001056500"/>
    </source>
</evidence>
<dbReference type="SFLD" id="SFLDG00179">
    <property type="entry name" value="mandelate_racemase"/>
    <property type="match status" value="1"/>
</dbReference>
<comment type="cofactor">
    <cofactor evidence="1">
        <name>Mg(2+)</name>
        <dbReference type="ChEBI" id="CHEBI:18420"/>
    </cofactor>
</comment>
<keyword evidence="3" id="KW-0460">Magnesium</keyword>
<dbReference type="InterPro" id="IPR013342">
    <property type="entry name" value="Mandelate_racemase_C"/>
</dbReference>
<dbReference type="Proteomes" id="UP001056500">
    <property type="component" value="Chromosome"/>
</dbReference>
<dbReference type="CDD" id="cd03316">
    <property type="entry name" value="MR_like"/>
    <property type="match status" value="1"/>
</dbReference>